<organism evidence="2 3">
    <name type="scientific">Linnemannia gamsii</name>
    <dbReference type="NCBI Taxonomy" id="64522"/>
    <lineage>
        <taxon>Eukaryota</taxon>
        <taxon>Fungi</taxon>
        <taxon>Fungi incertae sedis</taxon>
        <taxon>Mucoromycota</taxon>
        <taxon>Mortierellomycotina</taxon>
        <taxon>Mortierellomycetes</taxon>
        <taxon>Mortierellales</taxon>
        <taxon>Mortierellaceae</taxon>
        <taxon>Linnemannia</taxon>
    </lineage>
</organism>
<evidence type="ECO:0000313" key="2">
    <source>
        <dbReference type="EMBL" id="KAG0276526.1"/>
    </source>
</evidence>
<gene>
    <name evidence="2" type="ORF">BGZ96_003252</name>
</gene>
<feature type="region of interest" description="Disordered" evidence="1">
    <location>
        <begin position="1"/>
        <end position="23"/>
    </location>
</feature>
<dbReference type="EMBL" id="JAAAIM010001681">
    <property type="protein sequence ID" value="KAG0276526.1"/>
    <property type="molecule type" value="Genomic_DNA"/>
</dbReference>
<sequence length="70" mass="7957">MARDLIQCDDQPNTDEEDDDPVADDIPCTIFLPNILFDANILHWDVNRLTNAKLEEYSRAISTNAAHRSV</sequence>
<feature type="non-terminal residue" evidence="2">
    <location>
        <position position="70"/>
    </location>
</feature>
<keyword evidence="3" id="KW-1185">Reference proteome</keyword>
<comment type="caution">
    <text evidence="2">The sequence shown here is derived from an EMBL/GenBank/DDBJ whole genome shotgun (WGS) entry which is preliminary data.</text>
</comment>
<evidence type="ECO:0000256" key="1">
    <source>
        <dbReference type="SAM" id="MobiDB-lite"/>
    </source>
</evidence>
<dbReference type="Proteomes" id="UP001194696">
    <property type="component" value="Unassembled WGS sequence"/>
</dbReference>
<protein>
    <submittedName>
        <fullName evidence="2">Uncharacterized protein</fullName>
    </submittedName>
</protein>
<evidence type="ECO:0000313" key="3">
    <source>
        <dbReference type="Proteomes" id="UP001194696"/>
    </source>
</evidence>
<feature type="compositionally biased region" description="Acidic residues" evidence="1">
    <location>
        <begin position="12"/>
        <end position="23"/>
    </location>
</feature>
<name>A0ABQ7JJI4_9FUNG</name>
<reference evidence="2 3" key="1">
    <citation type="journal article" date="2020" name="Fungal Divers.">
        <title>Resolving the Mortierellaceae phylogeny through synthesis of multi-gene phylogenetics and phylogenomics.</title>
        <authorList>
            <person name="Vandepol N."/>
            <person name="Liber J."/>
            <person name="Desiro A."/>
            <person name="Na H."/>
            <person name="Kennedy M."/>
            <person name="Barry K."/>
            <person name="Grigoriev I.V."/>
            <person name="Miller A.N."/>
            <person name="O'Donnell K."/>
            <person name="Stajich J.E."/>
            <person name="Bonito G."/>
        </authorList>
    </citation>
    <scope>NUCLEOTIDE SEQUENCE [LARGE SCALE GENOMIC DNA]</scope>
    <source>
        <strain evidence="2 3">AD045</strain>
    </source>
</reference>
<accession>A0ABQ7JJI4</accession>
<proteinExistence type="predicted"/>